<gene>
    <name evidence="1" type="ORF">B296_00018768</name>
</gene>
<protein>
    <submittedName>
        <fullName evidence="1">Uncharacterized protein</fullName>
    </submittedName>
</protein>
<name>A0A426Z2H9_ENSVE</name>
<sequence length="149" mass="16411">MECYASLGVLLPFLYPKVPTANSMPRLKLFDHIGCGISRRKTRISFRLSGKERSPRASRRSTTPSATGIAVTWRNAALGGGLLESSSNVHRTLHPATIRHAIARRRPRAATPFPCLLVISALYRKLSAIKGHAIEIRRWGSGEENLLGL</sequence>
<dbReference type="AlphaFoldDB" id="A0A426Z2H9"/>
<dbReference type="EMBL" id="AMZH03008804">
    <property type="protein sequence ID" value="RRT58195.1"/>
    <property type="molecule type" value="Genomic_DNA"/>
</dbReference>
<organism evidence="1 2">
    <name type="scientific">Ensete ventricosum</name>
    <name type="common">Abyssinian banana</name>
    <name type="synonym">Musa ensete</name>
    <dbReference type="NCBI Taxonomy" id="4639"/>
    <lineage>
        <taxon>Eukaryota</taxon>
        <taxon>Viridiplantae</taxon>
        <taxon>Streptophyta</taxon>
        <taxon>Embryophyta</taxon>
        <taxon>Tracheophyta</taxon>
        <taxon>Spermatophyta</taxon>
        <taxon>Magnoliopsida</taxon>
        <taxon>Liliopsida</taxon>
        <taxon>Zingiberales</taxon>
        <taxon>Musaceae</taxon>
        <taxon>Ensete</taxon>
    </lineage>
</organism>
<evidence type="ECO:0000313" key="2">
    <source>
        <dbReference type="Proteomes" id="UP000287651"/>
    </source>
</evidence>
<dbReference type="Proteomes" id="UP000287651">
    <property type="component" value="Unassembled WGS sequence"/>
</dbReference>
<evidence type="ECO:0000313" key="1">
    <source>
        <dbReference type="EMBL" id="RRT58195.1"/>
    </source>
</evidence>
<accession>A0A426Z2H9</accession>
<proteinExistence type="predicted"/>
<comment type="caution">
    <text evidence="1">The sequence shown here is derived from an EMBL/GenBank/DDBJ whole genome shotgun (WGS) entry which is preliminary data.</text>
</comment>
<reference evidence="1 2" key="1">
    <citation type="journal article" date="2014" name="Agronomy (Basel)">
        <title>A Draft Genome Sequence for Ensete ventricosum, the Drought-Tolerant Tree Against Hunger.</title>
        <authorList>
            <person name="Harrison J."/>
            <person name="Moore K.A."/>
            <person name="Paszkiewicz K."/>
            <person name="Jones T."/>
            <person name="Grant M."/>
            <person name="Ambacheew D."/>
            <person name="Muzemil S."/>
            <person name="Studholme D.J."/>
        </authorList>
    </citation>
    <scope>NUCLEOTIDE SEQUENCE [LARGE SCALE GENOMIC DNA]</scope>
</reference>